<keyword evidence="3" id="KW-1185">Reference proteome</keyword>
<evidence type="ECO:0000313" key="2">
    <source>
        <dbReference type="EMBL" id="MEH0635419.1"/>
    </source>
</evidence>
<comment type="caution">
    <text evidence="2">The sequence shown here is derived from an EMBL/GenBank/DDBJ whole genome shotgun (WGS) entry which is preliminary data.</text>
</comment>
<dbReference type="EMBL" id="JARULZ010000001">
    <property type="protein sequence ID" value="MEH0635419.1"/>
    <property type="molecule type" value="Genomic_DNA"/>
</dbReference>
<gene>
    <name evidence="2" type="ORF">QBA35_19150</name>
</gene>
<sequence>MTHSATTATAPSTPTDQHAPGIDPAVLTAAVHEAMRETLPHKYTPDLADAIAAQTIANLTGVTSAPCPVYRDCADTNPGHFDHFTHDVKVVDDSDGSTILDAGMVANSGSDRHVIVYLRNAEFTNPASVREKTAQVRAFLDQVDELADRVFADHQARAEQADRAGVQA</sequence>
<name>A0ABU8AQ37_9ACTN</name>
<protein>
    <submittedName>
        <fullName evidence="2">Uncharacterized protein</fullName>
    </submittedName>
</protein>
<dbReference type="RefSeq" id="WP_334659213.1">
    <property type="nucleotide sequence ID" value="NZ_JARULZ010000001.1"/>
</dbReference>
<evidence type="ECO:0000313" key="3">
    <source>
        <dbReference type="Proteomes" id="UP001310290"/>
    </source>
</evidence>
<evidence type="ECO:0000256" key="1">
    <source>
        <dbReference type="SAM" id="MobiDB-lite"/>
    </source>
</evidence>
<organism evidence="2 3">
    <name type="scientific">Streptomyces bottropensis</name>
    <dbReference type="NCBI Taxonomy" id="42235"/>
    <lineage>
        <taxon>Bacteria</taxon>
        <taxon>Bacillati</taxon>
        <taxon>Actinomycetota</taxon>
        <taxon>Actinomycetes</taxon>
        <taxon>Kitasatosporales</taxon>
        <taxon>Streptomycetaceae</taxon>
        <taxon>Streptomyces</taxon>
    </lineage>
</organism>
<proteinExistence type="predicted"/>
<reference evidence="2" key="1">
    <citation type="submission" date="2023-04" db="EMBL/GenBank/DDBJ databases">
        <title>Genomic diversity of scab-causing Streptomyces spp. in the province of Quebec, Canada.</title>
        <authorList>
            <person name="Biessy A."/>
            <person name="Cadieux M."/>
            <person name="Ciotola M."/>
            <person name="Filion M."/>
        </authorList>
    </citation>
    <scope>NUCLEOTIDE SEQUENCE</scope>
    <source>
        <strain evidence="2">B21-115</strain>
    </source>
</reference>
<feature type="region of interest" description="Disordered" evidence="1">
    <location>
        <begin position="1"/>
        <end position="22"/>
    </location>
</feature>
<dbReference type="Proteomes" id="UP001310290">
    <property type="component" value="Unassembled WGS sequence"/>
</dbReference>
<accession>A0ABU8AQ37</accession>
<feature type="compositionally biased region" description="Low complexity" evidence="1">
    <location>
        <begin position="1"/>
        <end position="15"/>
    </location>
</feature>